<feature type="compositionally biased region" description="Acidic residues" evidence="1">
    <location>
        <begin position="382"/>
        <end position="391"/>
    </location>
</feature>
<feature type="compositionally biased region" description="Low complexity" evidence="1">
    <location>
        <begin position="1"/>
        <end position="17"/>
    </location>
</feature>
<evidence type="ECO:0000313" key="2">
    <source>
        <dbReference type="EMBL" id="KEZ41806.1"/>
    </source>
</evidence>
<dbReference type="RefSeq" id="XP_016641605.1">
    <property type="nucleotide sequence ID" value="XM_016788806.1"/>
</dbReference>
<proteinExistence type="predicted"/>
<dbReference type="GeneID" id="27725872"/>
<protein>
    <recommendedName>
        <fullName evidence="4">Acetate kinase</fullName>
    </recommendedName>
</protein>
<feature type="region of interest" description="Disordered" evidence="1">
    <location>
        <begin position="368"/>
        <end position="391"/>
    </location>
</feature>
<evidence type="ECO:0008006" key="4">
    <source>
        <dbReference type="Google" id="ProtNLM"/>
    </source>
</evidence>
<gene>
    <name evidence="2" type="ORF">SAPIO_CDS6800</name>
</gene>
<dbReference type="HOGENOM" id="CLU_053174_0_0_1"/>
<evidence type="ECO:0000313" key="3">
    <source>
        <dbReference type="Proteomes" id="UP000028545"/>
    </source>
</evidence>
<dbReference type="AlphaFoldDB" id="A0A084G394"/>
<dbReference type="OrthoDB" id="4583914at2759"/>
<feature type="compositionally biased region" description="Polar residues" evidence="1">
    <location>
        <begin position="18"/>
        <end position="37"/>
    </location>
</feature>
<organism evidence="2 3">
    <name type="scientific">Pseudallescheria apiosperma</name>
    <name type="common">Scedosporium apiospermum</name>
    <dbReference type="NCBI Taxonomy" id="563466"/>
    <lineage>
        <taxon>Eukaryota</taxon>
        <taxon>Fungi</taxon>
        <taxon>Dikarya</taxon>
        <taxon>Ascomycota</taxon>
        <taxon>Pezizomycotina</taxon>
        <taxon>Sordariomycetes</taxon>
        <taxon>Hypocreomycetidae</taxon>
        <taxon>Microascales</taxon>
        <taxon>Microascaceae</taxon>
        <taxon>Scedosporium</taxon>
    </lineage>
</organism>
<keyword evidence="3" id="KW-1185">Reference proteome</keyword>
<feature type="region of interest" description="Disordered" evidence="1">
    <location>
        <begin position="1"/>
        <end position="65"/>
    </location>
</feature>
<dbReference type="KEGG" id="sapo:SAPIO_CDS6800"/>
<comment type="caution">
    <text evidence="2">The sequence shown here is derived from an EMBL/GenBank/DDBJ whole genome shotgun (WGS) entry which is preliminary data.</text>
</comment>
<evidence type="ECO:0000256" key="1">
    <source>
        <dbReference type="SAM" id="MobiDB-lite"/>
    </source>
</evidence>
<dbReference type="VEuPathDB" id="FungiDB:SAPIO_CDS6800"/>
<dbReference type="Proteomes" id="UP000028545">
    <property type="component" value="Unassembled WGS sequence"/>
</dbReference>
<dbReference type="OMA" id="IHPHTLH"/>
<feature type="compositionally biased region" description="Low complexity" evidence="1">
    <location>
        <begin position="43"/>
        <end position="54"/>
    </location>
</feature>
<accession>A0A084G394</accession>
<name>A0A084G394_PSEDA</name>
<dbReference type="EMBL" id="JOWA01000107">
    <property type="protein sequence ID" value="KEZ41806.1"/>
    <property type="molecule type" value="Genomic_DNA"/>
</dbReference>
<reference evidence="2 3" key="1">
    <citation type="journal article" date="2014" name="Genome Announc.">
        <title>Draft genome sequence of the pathogenic fungus Scedosporium apiospermum.</title>
        <authorList>
            <person name="Vandeputte P."/>
            <person name="Ghamrawi S."/>
            <person name="Rechenmann M."/>
            <person name="Iltis A."/>
            <person name="Giraud S."/>
            <person name="Fleury M."/>
            <person name="Thornton C."/>
            <person name="Delhaes L."/>
            <person name="Meyer W."/>
            <person name="Papon N."/>
            <person name="Bouchara J.P."/>
        </authorList>
    </citation>
    <scope>NUCLEOTIDE SEQUENCE [LARGE SCALE GENOMIC DNA]</scope>
    <source>
        <strain evidence="2 3">IHEM 14462</strain>
    </source>
</reference>
<sequence length="391" mass="44386">MAGSSSSSSSFATSSQSRVPSNSQPYVSPLDSTWTPTSGASGGSAVSALSSQGSQPNSLGPLDLGPPGYEATITLYENTSREKTVYLGPWEVIGSHNRRVVWQCTYRNERLEHFVPMEDVYPHTLHARHRPYTDAADMERFLTFRVPHRIRYTGEDGTVTFDGVMQVKYEFTSVESSVRFQGDVRGKVLLDYYDVDVVWSDINSRTDRFGSVRGMGLVQRLKLWRDNYSNLHSITVFANRSSRQYHEYELYWFDAEPRSKDDRTRQMRLGVRGRRGSTSDLSRRFSFNRIRPRQRSVPGAGQGESSHAAAASPGLEIKYLGLQFSHRDDYRRFQEAWAYAHSCDSEFQGIPFPQRHIELESPQILPMPAELDGRGLQPVIEPDSEDEEDDT</sequence>